<proteinExistence type="inferred from homology"/>
<dbReference type="Proteomes" id="UP001596142">
    <property type="component" value="Unassembled WGS sequence"/>
</dbReference>
<accession>A0ABW0YIW4</accession>
<dbReference type="InterPro" id="IPR000515">
    <property type="entry name" value="MetI-like"/>
</dbReference>
<evidence type="ECO:0000259" key="8">
    <source>
        <dbReference type="PROSITE" id="PS50928"/>
    </source>
</evidence>
<keyword evidence="10" id="KW-1185">Reference proteome</keyword>
<feature type="transmembrane region" description="Helical" evidence="7">
    <location>
        <begin position="93"/>
        <end position="111"/>
    </location>
</feature>
<keyword evidence="4 7" id="KW-0812">Transmembrane</keyword>
<dbReference type="RefSeq" id="WP_385937344.1">
    <property type="nucleotide sequence ID" value="NZ_JBHSOZ010000002.1"/>
</dbReference>
<keyword evidence="3" id="KW-1003">Cell membrane</keyword>
<sequence>MIFNMNGPLNEWEANLSEAALQTLAAIGVIFLTSLLLGSVLGLFLLTMRSGEGSGKKAVYHGVKVLLAVFYTIPFILLLLVILPGVQFISTPFGWWEVNLLLILIFTSYIGRAIESCYAADNGITEAYEALGVSKKDILLKVLWREKRPIIIRSVTTAAIAVTGAVVIAEIIGGGGLGGLAYHVGYAEEELGLLYTIVSLLILLVLLLKVVGLGLAATGPGRRRR</sequence>
<dbReference type="InterPro" id="IPR035906">
    <property type="entry name" value="MetI-like_sf"/>
</dbReference>
<name>A0ABW0YIW4_9BACI</name>
<evidence type="ECO:0000256" key="3">
    <source>
        <dbReference type="ARBA" id="ARBA00022475"/>
    </source>
</evidence>
<comment type="subcellular location">
    <subcellularLocation>
        <location evidence="1 7">Cell membrane</location>
        <topology evidence="1 7">Multi-pass membrane protein</topology>
    </subcellularLocation>
</comment>
<keyword evidence="2 7" id="KW-0813">Transport</keyword>
<protein>
    <submittedName>
        <fullName evidence="9">ABC transporter permease subunit</fullName>
    </submittedName>
</protein>
<dbReference type="InterPro" id="IPR051322">
    <property type="entry name" value="AA_ABC_Transporter_Permease"/>
</dbReference>
<evidence type="ECO:0000256" key="5">
    <source>
        <dbReference type="ARBA" id="ARBA00022989"/>
    </source>
</evidence>
<dbReference type="Pfam" id="PF00528">
    <property type="entry name" value="BPD_transp_1"/>
    <property type="match status" value="1"/>
</dbReference>
<evidence type="ECO:0000256" key="7">
    <source>
        <dbReference type="RuleBase" id="RU363032"/>
    </source>
</evidence>
<dbReference type="PROSITE" id="PS50928">
    <property type="entry name" value="ABC_TM1"/>
    <property type="match status" value="1"/>
</dbReference>
<organism evidence="9 10">
    <name type="scientific">Thalassorhabdus alkalitolerans</name>
    <dbReference type="NCBI Taxonomy" id="2282697"/>
    <lineage>
        <taxon>Bacteria</taxon>
        <taxon>Bacillati</taxon>
        <taxon>Bacillota</taxon>
        <taxon>Bacilli</taxon>
        <taxon>Bacillales</taxon>
        <taxon>Bacillaceae</taxon>
        <taxon>Thalassorhabdus</taxon>
    </lineage>
</organism>
<feature type="transmembrane region" description="Helical" evidence="7">
    <location>
        <begin position="65"/>
        <end position="87"/>
    </location>
</feature>
<evidence type="ECO:0000256" key="1">
    <source>
        <dbReference type="ARBA" id="ARBA00004651"/>
    </source>
</evidence>
<keyword evidence="6 7" id="KW-0472">Membrane</keyword>
<reference evidence="10" key="1">
    <citation type="journal article" date="2019" name="Int. J. Syst. Evol. Microbiol.">
        <title>The Global Catalogue of Microorganisms (GCM) 10K type strain sequencing project: providing services to taxonomists for standard genome sequencing and annotation.</title>
        <authorList>
            <consortium name="The Broad Institute Genomics Platform"/>
            <consortium name="The Broad Institute Genome Sequencing Center for Infectious Disease"/>
            <person name="Wu L."/>
            <person name="Ma J."/>
        </authorList>
    </citation>
    <scope>NUCLEOTIDE SEQUENCE [LARGE SCALE GENOMIC DNA]</scope>
    <source>
        <strain evidence="10">CECT 7184</strain>
    </source>
</reference>
<dbReference type="Gene3D" id="1.10.3720.10">
    <property type="entry name" value="MetI-like"/>
    <property type="match status" value="1"/>
</dbReference>
<evidence type="ECO:0000256" key="4">
    <source>
        <dbReference type="ARBA" id="ARBA00022692"/>
    </source>
</evidence>
<feature type="transmembrane region" description="Helical" evidence="7">
    <location>
        <begin position="150"/>
        <end position="173"/>
    </location>
</feature>
<evidence type="ECO:0000313" key="9">
    <source>
        <dbReference type="EMBL" id="MFC5711305.1"/>
    </source>
</evidence>
<comment type="similarity">
    <text evidence="7">Belongs to the binding-protein-dependent transport system permease family.</text>
</comment>
<evidence type="ECO:0000256" key="6">
    <source>
        <dbReference type="ARBA" id="ARBA00023136"/>
    </source>
</evidence>
<feature type="transmembrane region" description="Helical" evidence="7">
    <location>
        <begin position="20"/>
        <end position="45"/>
    </location>
</feature>
<keyword evidence="5 7" id="KW-1133">Transmembrane helix</keyword>
<comment type="caution">
    <text evidence="9">The sequence shown here is derived from an EMBL/GenBank/DDBJ whole genome shotgun (WGS) entry which is preliminary data.</text>
</comment>
<feature type="domain" description="ABC transmembrane type-1" evidence="8">
    <location>
        <begin position="20"/>
        <end position="212"/>
    </location>
</feature>
<dbReference type="PANTHER" id="PTHR30450:SF14">
    <property type="entry name" value="TRANSPORTER, PERMEASE PROTEIN, PUTATIVE-RELATED"/>
    <property type="match status" value="1"/>
</dbReference>
<dbReference type="EMBL" id="JBHSOZ010000002">
    <property type="protein sequence ID" value="MFC5711305.1"/>
    <property type="molecule type" value="Genomic_DNA"/>
</dbReference>
<dbReference type="SUPFAM" id="SSF161098">
    <property type="entry name" value="MetI-like"/>
    <property type="match status" value="1"/>
</dbReference>
<dbReference type="PANTHER" id="PTHR30450">
    <property type="entry name" value="ABC TRANSPORTER PERMEASE"/>
    <property type="match status" value="1"/>
</dbReference>
<gene>
    <name evidence="9" type="ORF">ACFPU1_00770</name>
</gene>
<feature type="transmembrane region" description="Helical" evidence="7">
    <location>
        <begin position="193"/>
        <end position="217"/>
    </location>
</feature>
<evidence type="ECO:0000313" key="10">
    <source>
        <dbReference type="Proteomes" id="UP001596142"/>
    </source>
</evidence>
<evidence type="ECO:0000256" key="2">
    <source>
        <dbReference type="ARBA" id="ARBA00022448"/>
    </source>
</evidence>